<reference evidence="1 2" key="1">
    <citation type="submission" date="2014-06" db="EMBL/GenBank/DDBJ databases">
        <authorList>
            <person name="Swart Estienne"/>
        </authorList>
    </citation>
    <scope>NUCLEOTIDE SEQUENCE [LARGE SCALE GENOMIC DNA]</scope>
    <source>
        <strain evidence="1 2">130c</strain>
    </source>
</reference>
<evidence type="ECO:0000313" key="2">
    <source>
        <dbReference type="Proteomes" id="UP000039865"/>
    </source>
</evidence>
<name>A0A078A5J6_STYLE</name>
<gene>
    <name evidence="1" type="primary">Contig6180.g6608</name>
    <name evidence="1" type="ORF">STYLEM_6473</name>
</gene>
<dbReference type="AlphaFoldDB" id="A0A078A5J6"/>
<dbReference type="Proteomes" id="UP000039865">
    <property type="component" value="Unassembled WGS sequence"/>
</dbReference>
<sequence length="314" mass="37337">MRPKRKRRVKEEDEKVIFEGELLKLSAGVSKNTAISQSANQNHQANSQYIPRWVQLTENKFRYFKSQIQAYQQPGKPLLSIPIEEIVHIIKTKASKNEIYIEFIMENQLTQYILKNNLIEKVYSTQKKQESPTRINKNYSPDREVIPGHLMRLPLQSRNSTLQSGGFQTTVQNKVQNIQSNFSHHIHEEFFQASKKKRKIGGVYQTLMEETEPIETNQWTQREFNWFALEEVLLFKNNKDNIQFGDFDFINKLIKKIDKQKQKLLQRDVQSQVITKEQNDNTNQKHKQHKIIRNEISKFEDQQHFTFSDSKRYH</sequence>
<keyword evidence="2" id="KW-1185">Reference proteome</keyword>
<organism evidence="1 2">
    <name type="scientific">Stylonychia lemnae</name>
    <name type="common">Ciliate</name>
    <dbReference type="NCBI Taxonomy" id="5949"/>
    <lineage>
        <taxon>Eukaryota</taxon>
        <taxon>Sar</taxon>
        <taxon>Alveolata</taxon>
        <taxon>Ciliophora</taxon>
        <taxon>Intramacronucleata</taxon>
        <taxon>Spirotrichea</taxon>
        <taxon>Stichotrichia</taxon>
        <taxon>Sporadotrichida</taxon>
        <taxon>Oxytrichidae</taxon>
        <taxon>Stylonychinae</taxon>
        <taxon>Stylonychia</taxon>
    </lineage>
</organism>
<accession>A0A078A5J6</accession>
<evidence type="ECO:0000313" key="1">
    <source>
        <dbReference type="EMBL" id="CDW77510.1"/>
    </source>
</evidence>
<dbReference type="Gene3D" id="2.30.29.30">
    <property type="entry name" value="Pleckstrin-homology domain (PH domain)/Phosphotyrosine-binding domain (PTB)"/>
    <property type="match status" value="1"/>
</dbReference>
<dbReference type="EMBL" id="CCKQ01006221">
    <property type="protein sequence ID" value="CDW77510.1"/>
    <property type="molecule type" value="Genomic_DNA"/>
</dbReference>
<dbReference type="SUPFAM" id="SSF50729">
    <property type="entry name" value="PH domain-like"/>
    <property type="match status" value="1"/>
</dbReference>
<protein>
    <submittedName>
        <fullName evidence="1">Uncharacterized protein</fullName>
    </submittedName>
</protein>
<proteinExistence type="predicted"/>
<dbReference type="InParanoid" id="A0A078A5J6"/>
<dbReference type="InterPro" id="IPR011993">
    <property type="entry name" value="PH-like_dom_sf"/>
</dbReference>